<dbReference type="Pfam" id="PF11967">
    <property type="entry name" value="RecO_N"/>
    <property type="match status" value="1"/>
</dbReference>
<dbReference type="AlphaFoldDB" id="A0A4Z0PTS9"/>
<feature type="domain" description="DNA replication/recombination mediator RecO N-terminal" evidence="8">
    <location>
        <begin position="1"/>
        <end position="77"/>
    </location>
</feature>
<dbReference type="PANTHER" id="PTHR33991:SF1">
    <property type="entry name" value="DNA REPAIR PROTEIN RECO"/>
    <property type="match status" value="1"/>
</dbReference>
<dbReference type="InterPro" id="IPR003717">
    <property type="entry name" value="RecO"/>
</dbReference>
<keyword evidence="3 7" id="KW-0227">DNA damage</keyword>
<dbReference type="Gene3D" id="1.20.1440.120">
    <property type="entry name" value="Recombination protein O, C-terminal domain"/>
    <property type="match status" value="1"/>
</dbReference>
<dbReference type="GO" id="GO:0006302">
    <property type="term" value="P:double-strand break repair"/>
    <property type="evidence" value="ECO:0007669"/>
    <property type="project" value="TreeGrafter"/>
</dbReference>
<dbReference type="InterPro" id="IPR042242">
    <property type="entry name" value="RecO_C"/>
</dbReference>
<evidence type="ECO:0000259" key="8">
    <source>
        <dbReference type="Pfam" id="PF11967"/>
    </source>
</evidence>
<evidence type="ECO:0000256" key="5">
    <source>
        <dbReference type="ARBA" id="ARBA00023204"/>
    </source>
</evidence>
<dbReference type="EMBL" id="SRMB01000007">
    <property type="protein sequence ID" value="TGE21138.1"/>
    <property type="molecule type" value="Genomic_DNA"/>
</dbReference>
<name>A0A4Z0PTS9_9BACT</name>
<gene>
    <name evidence="7 9" type="primary">recO</name>
    <name evidence="9" type="ORF">E5K02_24310</name>
</gene>
<keyword evidence="4 7" id="KW-0233">DNA recombination</keyword>
<proteinExistence type="inferred from homology"/>
<dbReference type="InterPro" id="IPR037278">
    <property type="entry name" value="ARFGAP/RecO"/>
</dbReference>
<evidence type="ECO:0000256" key="4">
    <source>
        <dbReference type="ARBA" id="ARBA00023172"/>
    </source>
</evidence>
<evidence type="ECO:0000256" key="2">
    <source>
        <dbReference type="ARBA" id="ARBA00021310"/>
    </source>
</evidence>
<evidence type="ECO:0000256" key="6">
    <source>
        <dbReference type="ARBA" id="ARBA00033409"/>
    </source>
</evidence>
<dbReference type="PANTHER" id="PTHR33991">
    <property type="entry name" value="DNA REPAIR PROTEIN RECO"/>
    <property type="match status" value="1"/>
</dbReference>
<keyword evidence="10" id="KW-1185">Reference proteome</keyword>
<organism evidence="9 10">
    <name type="scientific">Hymenobacter metallicola</name>
    <dbReference type="NCBI Taxonomy" id="2563114"/>
    <lineage>
        <taxon>Bacteria</taxon>
        <taxon>Pseudomonadati</taxon>
        <taxon>Bacteroidota</taxon>
        <taxon>Cytophagia</taxon>
        <taxon>Cytophagales</taxon>
        <taxon>Hymenobacteraceae</taxon>
        <taxon>Hymenobacter</taxon>
    </lineage>
</organism>
<evidence type="ECO:0000256" key="7">
    <source>
        <dbReference type="HAMAP-Rule" id="MF_00201"/>
    </source>
</evidence>
<dbReference type="SUPFAM" id="SSF50249">
    <property type="entry name" value="Nucleic acid-binding proteins"/>
    <property type="match status" value="1"/>
</dbReference>
<comment type="function">
    <text evidence="7">Involved in DNA repair and RecF pathway recombination.</text>
</comment>
<evidence type="ECO:0000256" key="3">
    <source>
        <dbReference type="ARBA" id="ARBA00022763"/>
    </source>
</evidence>
<dbReference type="OrthoDB" id="9789152at2"/>
<dbReference type="InterPro" id="IPR022572">
    <property type="entry name" value="DNA_rep/recomb_RecO_N"/>
</dbReference>
<dbReference type="Proteomes" id="UP000298471">
    <property type="component" value="Unassembled WGS sequence"/>
</dbReference>
<dbReference type="GO" id="GO:0006310">
    <property type="term" value="P:DNA recombination"/>
    <property type="evidence" value="ECO:0007669"/>
    <property type="project" value="UniProtKB-UniRule"/>
</dbReference>
<dbReference type="SUPFAM" id="SSF57863">
    <property type="entry name" value="ArfGap/RecO-like zinc finger"/>
    <property type="match status" value="1"/>
</dbReference>
<comment type="similarity">
    <text evidence="1 7">Belongs to the RecO family.</text>
</comment>
<dbReference type="NCBIfam" id="TIGR00613">
    <property type="entry name" value="reco"/>
    <property type="match status" value="1"/>
</dbReference>
<dbReference type="HAMAP" id="MF_00201">
    <property type="entry name" value="RecO"/>
    <property type="match status" value="1"/>
</dbReference>
<evidence type="ECO:0000313" key="9">
    <source>
        <dbReference type="EMBL" id="TGE21138.1"/>
    </source>
</evidence>
<dbReference type="RefSeq" id="WP_135398947.1">
    <property type="nucleotide sequence ID" value="NZ_SRMB01000007.1"/>
</dbReference>
<sequence length="239" mass="27250">MLIKTRGIVLNYLKYRETSIIARVYTERLGLQTYIINGVRKAKPPGRIALFQPFTLLDLVAYTSRQGGITRLSEYRCAVPFSTLPYDVRKSSVVLFLSEVVSRTLLEEEENEPLFNFLHDSILDFDQQREGFENFALIFLLHLASYLGFGIESGEEITSQVAFASAAPATSAGSSPAVLRFREFDQYFNELLQTPERSTIPNGRVRRELLDVLIRYYQLHIEKLGDIRSLDVLSEVLAE</sequence>
<evidence type="ECO:0000256" key="1">
    <source>
        <dbReference type="ARBA" id="ARBA00007452"/>
    </source>
</evidence>
<dbReference type="GO" id="GO:0043590">
    <property type="term" value="C:bacterial nucleoid"/>
    <property type="evidence" value="ECO:0007669"/>
    <property type="project" value="TreeGrafter"/>
</dbReference>
<dbReference type="InterPro" id="IPR012340">
    <property type="entry name" value="NA-bd_OB-fold"/>
</dbReference>
<evidence type="ECO:0000313" key="10">
    <source>
        <dbReference type="Proteomes" id="UP000298471"/>
    </source>
</evidence>
<dbReference type="Gene3D" id="2.40.50.140">
    <property type="entry name" value="Nucleic acid-binding proteins"/>
    <property type="match status" value="1"/>
</dbReference>
<accession>A0A4Z0PTS9</accession>
<dbReference type="Pfam" id="PF02565">
    <property type="entry name" value="RecO_C"/>
    <property type="match status" value="1"/>
</dbReference>
<comment type="caution">
    <text evidence="9">The sequence shown here is derived from an EMBL/GenBank/DDBJ whole genome shotgun (WGS) entry which is preliminary data.</text>
</comment>
<protein>
    <recommendedName>
        <fullName evidence="2 7">DNA repair protein RecO</fullName>
    </recommendedName>
    <alternativeName>
        <fullName evidence="6 7">Recombination protein O</fullName>
    </alternativeName>
</protein>
<reference evidence="9 10" key="1">
    <citation type="submission" date="2019-04" db="EMBL/GenBank/DDBJ databases">
        <authorList>
            <person name="Feng G."/>
            <person name="Zhang J."/>
            <person name="Zhu H."/>
        </authorList>
    </citation>
    <scope>NUCLEOTIDE SEQUENCE [LARGE SCALE GENOMIC DNA]</scope>
    <source>
        <strain evidence="9 10">9PBR-1</strain>
    </source>
</reference>
<keyword evidence="5 7" id="KW-0234">DNA repair</keyword>